<dbReference type="EMBL" id="JAASRN010000001">
    <property type="protein sequence ID" value="NIK72793.1"/>
    <property type="molecule type" value="Genomic_DNA"/>
</dbReference>
<dbReference type="Proteomes" id="UP000537126">
    <property type="component" value="Unassembled WGS sequence"/>
</dbReference>
<proteinExistence type="predicted"/>
<sequence>MAIGNTDCQAYCCKTKRIRQLKSGDERLLINLLRAQEKQLLAQIESCGIK</sequence>
<reference evidence="1 2" key="1">
    <citation type="submission" date="2020-03" db="EMBL/GenBank/DDBJ databases">
        <title>Genomic Encyclopedia of Type Strains, Phase IV (KMG-IV): sequencing the most valuable type-strain genomes for metagenomic binning, comparative biology and taxonomic classification.</title>
        <authorList>
            <person name="Goeker M."/>
        </authorList>
    </citation>
    <scope>NUCLEOTIDE SEQUENCE [LARGE SCALE GENOMIC DNA]</scope>
    <source>
        <strain evidence="1 2">DSM 5718</strain>
    </source>
</reference>
<evidence type="ECO:0000313" key="1">
    <source>
        <dbReference type="EMBL" id="NIK72793.1"/>
    </source>
</evidence>
<gene>
    <name evidence="1" type="ORF">FHS56_000279</name>
</gene>
<organism evidence="1 2">
    <name type="scientific">Thermonema lapsum</name>
    <dbReference type="NCBI Taxonomy" id="28195"/>
    <lineage>
        <taxon>Bacteria</taxon>
        <taxon>Pseudomonadati</taxon>
        <taxon>Bacteroidota</taxon>
        <taxon>Cytophagia</taxon>
        <taxon>Cytophagales</taxon>
        <taxon>Thermonemataceae</taxon>
        <taxon>Thermonema</taxon>
    </lineage>
</organism>
<dbReference type="RefSeq" id="WP_166918097.1">
    <property type="nucleotide sequence ID" value="NZ_JAASRN010000001.1"/>
</dbReference>
<protein>
    <submittedName>
        <fullName evidence="1">Uncharacterized protein</fullName>
    </submittedName>
</protein>
<evidence type="ECO:0000313" key="2">
    <source>
        <dbReference type="Proteomes" id="UP000537126"/>
    </source>
</evidence>
<keyword evidence="2" id="KW-1185">Reference proteome</keyword>
<comment type="caution">
    <text evidence="1">The sequence shown here is derived from an EMBL/GenBank/DDBJ whole genome shotgun (WGS) entry which is preliminary data.</text>
</comment>
<name>A0A846MML9_9BACT</name>
<dbReference type="AlphaFoldDB" id="A0A846MML9"/>
<accession>A0A846MML9</accession>